<keyword evidence="1" id="KW-0472">Membrane</keyword>
<keyword evidence="1" id="KW-0812">Transmembrane</keyword>
<feature type="domain" description="PiggyBac transposable element-derived protein" evidence="2">
    <location>
        <begin position="3"/>
        <end position="63"/>
    </location>
</feature>
<evidence type="ECO:0000259" key="2">
    <source>
        <dbReference type="Pfam" id="PF13843"/>
    </source>
</evidence>
<reference evidence="3 4" key="1">
    <citation type="submission" date="2023-02" db="EMBL/GenBank/DDBJ databases">
        <title>LHISI_Scaffold_Assembly.</title>
        <authorList>
            <person name="Stuart O.P."/>
            <person name="Cleave R."/>
            <person name="Magrath M.J.L."/>
            <person name="Mikheyev A.S."/>
        </authorList>
    </citation>
    <scope>NUCLEOTIDE SEQUENCE [LARGE SCALE GENOMIC DNA]</scope>
    <source>
        <strain evidence="3">Daus_M_001</strain>
        <tissue evidence="3">Leg muscle</tissue>
    </source>
</reference>
<feature type="transmembrane region" description="Helical" evidence="1">
    <location>
        <begin position="46"/>
        <end position="69"/>
    </location>
</feature>
<dbReference type="Pfam" id="PF13843">
    <property type="entry name" value="DDE_Tnp_1_7"/>
    <property type="match status" value="1"/>
</dbReference>
<accession>A0ABQ9GKD3</accession>
<dbReference type="PANTHER" id="PTHR46599">
    <property type="entry name" value="PIGGYBAC TRANSPOSABLE ELEMENT-DERIVED PROTEIN 4"/>
    <property type="match status" value="1"/>
</dbReference>
<evidence type="ECO:0000256" key="1">
    <source>
        <dbReference type="SAM" id="Phobius"/>
    </source>
</evidence>
<sequence>MHHTKNTDPSSSKPELIEFYNFTKGGVDALDEECTLHSTSWRTRRWPFAIFYALLNMSLVNAYVLFCAFRENPKQSRLEFVKALAKVLVGPQLNTRMLNVHIPHELRLSIERILKKNTCPENPPQLYRQVRCVKCPRTNNMKT</sequence>
<keyword evidence="1" id="KW-1133">Transmembrane helix</keyword>
<evidence type="ECO:0000313" key="4">
    <source>
        <dbReference type="Proteomes" id="UP001159363"/>
    </source>
</evidence>
<organism evidence="3 4">
    <name type="scientific">Dryococelus australis</name>
    <dbReference type="NCBI Taxonomy" id="614101"/>
    <lineage>
        <taxon>Eukaryota</taxon>
        <taxon>Metazoa</taxon>
        <taxon>Ecdysozoa</taxon>
        <taxon>Arthropoda</taxon>
        <taxon>Hexapoda</taxon>
        <taxon>Insecta</taxon>
        <taxon>Pterygota</taxon>
        <taxon>Neoptera</taxon>
        <taxon>Polyneoptera</taxon>
        <taxon>Phasmatodea</taxon>
        <taxon>Verophasmatodea</taxon>
        <taxon>Anareolatae</taxon>
        <taxon>Phasmatidae</taxon>
        <taxon>Eurycanthinae</taxon>
        <taxon>Dryococelus</taxon>
    </lineage>
</organism>
<comment type="caution">
    <text evidence="3">The sequence shown here is derived from an EMBL/GenBank/DDBJ whole genome shotgun (WGS) entry which is preliminary data.</text>
</comment>
<dbReference type="InterPro" id="IPR029526">
    <property type="entry name" value="PGBD"/>
</dbReference>
<protein>
    <recommendedName>
        <fullName evidence="2">PiggyBac transposable element-derived protein domain-containing protein</fullName>
    </recommendedName>
</protein>
<name>A0ABQ9GKD3_9NEOP</name>
<gene>
    <name evidence="3" type="ORF">PR048_026085</name>
</gene>
<proteinExistence type="predicted"/>
<dbReference type="Proteomes" id="UP001159363">
    <property type="component" value="Chromosome 10"/>
</dbReference>
<dbReference type="EMBL" id="JARBHB010000011">
    <property type="protein sequence ID" value="KAJ8872479.1"/>
    <property type="molecule type" value="Genomic_DNA"/>
</dbReference>
<keyword evidence="4" id="KW-1185">Reference proteome</keyword>
<dbReference type="PANTHER" id="PTHR46599:SF6">
    <property type="entry name" value="DUAL SPECIFICITY PHOSPHATASE 26"/>
    <property type="match status" value="1"/>
</dbReference>
<evidence type="ECO:0000313" key="3">
    <source>
        <dbReference type="EMBL" id="KAJ8872479.1"/>
    </source>
</evidence>